<dbReference type="AlphaFoldDB" id="A0A2U2MW41"/>
<dbReference type="Pfam" id="PF12224">
    <property type="entry name" value="Amidoligase_2"/>
    <property type="match status" value="1"/>
</dbReference>
<dbReference type="OrthoDB" id="5597599at2"/>
<name>A0A2U2MW41_9GAMM</name>
<keyword evidence="1" id="KW-0436">Ligase</keyword>
<keyword evidence="2" id="KW-1185">Reference proteome</keyword>
<dbReference type="GO" id="GO:0016874">
    <property type="term" value="F:ligase activity"/>
    <property type="evidence" value="ECO:0007669"/>
    <property type="project" value="UniProtKB-KW"/>
</dbReference>
<dbReference type="Proteomes" id="UP000245474">
    <property type="component" value="Unassembled WGS sequence"/>
</dbReference>
<accession>A0A2U2MW41</accession>
<protein>
    <submittedName>
        <fullName evidence="1">Amidoligase enzyme</fullName>
    </submittedName>
</protein>
<evidence type="ECO:0000313" key="1">
    <source>
        <dbReference type="EMBL" id="PWG61006.1"/>
    </source>
</evidence>
<organism evidence="1 2">
    <name type="scientific">Sediminicurvatus halobius</name>
    <dbReference type="NCBI Taxonomy" id="2182432"/>
    <lineage>
        <taxon>Bacteria</taxon>
        <taxon>Pseudomonadati</taxon>
        <taxon>Pseudomonadota</taxon>
        <taxon>Gammaproteobacteria</taxon>
        <taxon>Chromatiales</taxon>
        <taxon>Ectothiorhodospiraceae</taxon>
        <taxon>Sediminicurvatus</taxon>
    </lineage>
</organism>
<dbReference type="EMBL" id="QFFI01000056">
    <property type="protein sequence ID" value="PWG61006.1"/>
    <property type="molecule type" value="Genomic_DNA"/>
</dbReference>
<proteinExistence type="predicted"/>
<evidence type="ECO:0000313" key="2">
    <source>
        <dbReference type="Proteomes" id="UP000245474"/>
    </source>
</evidence>
<dbReference type="RefSeq" id="WP_109680343.1">
    <property type="nucleotide sequence ID" value="NZ_CP086615.1"/>
</dbReference>
<gene>
    <name evidence="1" type="ORF">DEM34_18700</name>
</gene>
<comment type="caution">
    <text evidence="1">The sequence shown here is derived from an EMBL/GenBank/DDBJ whole genome shotgun (WGS) entry which is preliminary data.</text>
</comment>
<sequence length="331" mass="36522">MMPFPPPPEPLNAAGEPRRLGFELELAGIDTDALCNTVQTTFGGDVEGEGPFLRHVRGTELGDFTVEIDTALLKDRTYLGVLQRLGIETDEAGWRAPLEDLLARLAGTVVPHEVSSGPIALTHAHEMERLRAALQAAQARGTRSALRFAFGLHLNPEVPALTADSLTRHLRAFLLLRDALRVDGNIDLTRRLSPFIRDFPEDYVRRVVAPVYQPDLAGLARDYARDNATRNRSLDLLPVLAHAAADALPTAVREDPLLKPRPTFHYRLPNCAIDEPDWTLGEAWRGWVAVERLAADREALDSLAEAYLAHSRAALPGPDEDWAARTRLLLA</sequence>
<reference evidence="1 2" key="1">
    <citation type="submission" date="2018-05" db="EMBL/GenBank/DDBJ databases">
        <title>Spiribacter halobius sp. nov., a moderately halophilic bacterium isolated from marine solar saltern.</title>
        <authorList>
            <person name="Zheng W.-S."/>
            <person name="Lu D.-C."/>
            <person name="Du Z.-J."/>
        </authorList>
    </citation>
    <scope>NUCLEOTIDE SEQUENCE [LARGE SCALE GENOMIC DNA]</scope>
    <source>
        <strain evidence="1 2">E85</strain>
    </source>
</reference>
<dbReference type="InterPro" id="IPR022025">
    <property type="entry name" value="Amidoligase_2"/>
</dbReference>